<sequence length="152" mass="16695">MVVDVGIPDKEVGAILRGFGLERLRGALATAQRRLPRGHGHPLRTFTASISPAAVTGRRRPLSARATSQIMVRLRVLDRDLPGPGAARRACRRGAGGRRTGVRLHDLEIVAHDRNVFHESVSHVESIETAHETGNCLDGSRRERCFIGVRDR</sequence>
<proteinExistence type="predicted"/>
<evidence type="ECO:0000313" key="2">
    <source>
        <dbReference type="Proteomes" id="UP001500751"/>
    </source>
</evidence>
<evidence type="ECO:0000313" key="1">
    <source>
        <dbReference type="EMBL" id="GAA2016451.1"/>
    </source>
</evidence>
<reference evidence="2" key="1">
    <citation type="journal article" date="2019" name="Int. J. Syst. Evol. Microbiol.">
        <title>The Global Catalogue of Microorganisms (GCM) 10K type strain sequencing project: providing services to taxonomists for standard genome sequencing and annotation.</title>
        <authorList>
            <consortium name="The Broad Institute Genomics Platform"/>
            <consortium name="The Broad Institute Genome Sequencing Center for Infectious Disease"/>
            <person name="Wu L."/>
            <person name="Ma J."/>
        </authorList>
    </citation>
    <scope>NUCLEOTIDE SEQUENCE [LARGE SCALE GENOMIC DNA]</scope>
    <source>
        <strain evidence="2">JCM 16014</strain>
    </source>
</reference>
<dbReference type="EMBL" id="BAAAQN010000004">
    <property type="protein sequence ID" value="GAA2016451.1"/>
    <property type="molecule type" value="Genomic_DNA"/>
</dbReference>
<dbReference type="Proteomes" id="UP001500751">
    <property type="component" value="Unassembled WGS sequence"/>
</dbReference>
<protein>
    <submittedName>
        <fullName evidence="1">Uncharacterized protein</fullName>
    </submittedName>
</protein>
<name>A0ABP5F6L1_9ACTN</name>
<keyword evidence="2" id="KW-1185">Reference proteome</keyword>
<accession>A0ABP5F6L1</accession>
<gene>
    <name evidence="1" type="ORF">GCM10009839_10040</name>
</gene>
<comment type="caution">
    <text evidence="1">The sequence shown here is derived from an EMBL/GenBank/DDBJ whole genome shotgun (WGS) entry which is preliminary data.</text>
</comment>
<organism evidence="1 2">
    <name type="scientific">Catenulispora yoronensis</name>
    <dbReference type="NCBI Taxonomy" id="450799"/>
    <lineage>
        <taxon>Bacteria</taxon>
        <taxon>Bacillati</taxon>
        <taxon>Actinomycetota</taxon>
        <taxon>Actinomycetes</taxon>
        <taxon>Catenulisporales</taxon>
        <taxon>Catenulisporaceae</taxon>
        <taxon>Catenulispora</taxon>
    </lineage>
</organism>